<evidence type="ECO:0000256" key="1">
    <source>
        <dbReference type="ARBA" id="ARBA00006787"/>
    </source>
</evidence>
<keyword evidence="4 5" id="KW-0408">Iron</keyword>
<reference evidence="7" key="1">
    <citation type="journal article" date="2008" name="Nature">
        <title>The amphioxus genome and the evolution of the chordate karyotype.</title>
        <authorList>
            <consortium name="US DOE Joint Genome Institute (JGI-PGF)"/>
            <person name="Putnam N.H."/>
            <person name="Butts T."/>
            <person name="Ferrier D.E.K."/>
            <person name="Furlong R.F."/>
            <person name="Hellsten U."/>
            <person name="Kawashima T."/>
            <person name="Robinson-Rechavi M."/>
            <person name="Shoguchi E."/>
            <person name="Terry A."/>
            <person name="Yu J.-K."/>
            <person name="Benito-Gutierrez E.L."/>
            <person name="Dubchak I."/>
            <person name="Garcia-Fernandez J."/>
            <person name="Gibson-Brown J.J."/>
            <person name="Grigoriev I.V."/>
            <person name="Horton A.C."/>
            <person name="de Jong P.J."/>
            <person name="Jurka J."/>
            <person name="Kapitonov V.V."/>
            <person name="Kohara Y."/>
            <person name="Kuroki Y."/>
            <person name="Lindquist E."/>
            <person name="Lucas S."/>
            <person name="Osoegawa K."/>
            <person name="Pennacchio L.A."/>
            <person name="Salamov A.A."/>
            <person name="Satou Y."/>
            <person name="Sauka-Spengler T."/>
            <person name="Schmutz J."/>
            <person name="Shin-I T."/>
            <person name="Toyoda A."/>
            <person name="Bronner-Fraser M."/>
            <person name="Fujiyama A."/>
            <person name="Holland L.Z."/>
            <person name="Holland P.W.H."/>
            <person name="Satoh N."/>
            <person name="Rokhsar D.S."/>
        </authorList>
    </citation>
    <scope>NUCLEOTIDE SEQUENCE [LARGE SCALE GENOMIC DNA]</scope>
    <source>
        <strain evidence="7">S238N-H82</strain>
        <tissue evidence="7">Testes</tissue>
    </source>
</reference>
<accession>C3XYJ4</accession>
<feature type="chain" id="PRO_5002934454" evidence="6">
    <location>
        <begin position="24"/>
        <end position="533"/>
    </location>
</feature>
<dbReference type="InParanoid" id="C3XYJ4"/>
<evidence type="ECO:0000256" key="5">
    <source>
        <dbReference type="PIRSR" id="PIRSR604294-1"/>
    </source>
</evidence>
<keyword evidence="6" id="KW-0732">Signal</keyword>
<evidence type="ECO:0000256" key="3">
    <source>
        <dbReference type="ARBA" id="ARBA00023002"/>
    </source>
</evidence>
<comment type="cofactor">
    <cofactor evidence="5">
        <name>Fe(2+)</name>
        <dbReference type="ChEBI" id="CHEBI:29033"/>
    </cofactor>
    <text evidence="5">Binds 1 Fe(2+) ion per subunit.</text>
</comment>
<keyword evidence="3" id="KW-0560">Oxidoreductase</keyword>
<proteinExistence type="inferred from homology"/>
<dbReference type="PROSITE" id="PS51257">
    <property type="entry name" value="PROKAR_LIPOPROTEIN"/>
    <property type="match status" value="1"/>
</dbReference>
<dbReference type="PANTHER" id="PTHR10543:SF24">
    <property type="entry name" value="CAROTENOID ISOMEROOXYGENASE"/>
    <property type="match status" value="1"/>
</dbReference>
<evidence type="ECO:0000256" key="4">
    <source>
        <dbReference type="ARBA" id="ARBA00023004"/>
    </source>
</evidence>
<dbReference type="GO" id="GO:0046872">
    <property type="term" value="F:metal ion binding"/>
    <property type="evidence" value="ECO:0007669"/>
    <property type="project" value="UniProtKB-KW"/>
</dbReference>
<evidence type="ECO:0000256" key="2">
    <source>
        <dbReference type="ARBA" id="ARBA00022723"/>
    </source>
</evidence>
<sequence>MLVRNKVIFLSTVVLALACCIQASTVGLEYFFTDNFEEFRDRPIQWSNSTPVPHWVHGTFVRNGPGRFNIGGRSVIHTFDGFAKLHSFKINNGTKILFSAKFLGTSTYTRSIAENDYATSITFDGVNPAFTFEERAESLVNGIDNTNANIWKIGTGRNAEFVGLTDGAVFSKFDIGTLNTIRLVKPDITHPIISLLSLMSTAHPLYEPKTGHTINLVYTVNIVPGLKHTLTLYRMKDTATQEIITNVKLERMSYMHSFSITDNYAVISLYPLYVSVSKMLNSAEAGKCLEWEGKDDTKFLIISLKDGKVSEMKTPGFFAVHHVNAFEQDDDIIVDMITYPDNSMLYQFEIATMLDAQKRSKLTNHALLKRFTLNMKTSSVGVSTFSPKTPELNFVNRMELPVINENHRSGNYCYVYGVVFSFDSQTPTVHDNFAIVKKDLCNGGKGDKYWYLPNHYPNEPYFIPEPNAKAEDQGVLIATVLDGPRKESYLLILDSQTLNVVNYAYAKTYIPFAIHGRFFPGCPELVNPVGFMM</sequence>
<dbReference type="EMBL" id="GG666473">
    <property type="protein sequence ID" value="EEN66879.1"/>
    <property type="molecule type" value="Genomic_DNA"/>
</dbReference>
<dbReference type="InterPro" id="IPR004294">
    <property type="entry name" value="Carotenoid_Oase"/>
</dbReference>
<feature type="binding site" evidence="5">
    <location>
        <position position="203"/>
    </location>
    <ligand>
        <name>Fe cation</name>
        <dbReference type="ChEBI" id="CHEBI:24875"/>
        <note>catalytic</note>
    </ligand>
</feature>
<evidence type="ECO:0000313" key="7">
    <source>
        <dbReference type="EMBL" id="EEN66879.1"/>
    </source>
</evidence>
<dbReference type="AlphaFoldDB" id="C3XYJ4"/>
<protein>
    <submittedName>
        <fullName evidence="7">Uncharacterized protein</fullName>
    </submittedName>
</protein>
<feature type="binding site" evidence="5">
    <location>
        <position position="321"/>
    </location>
    <ligand>
        <name>Fe cation</name>
        <dbReference type="ChEBI" id="CHEBI:24875"/>
        <note>catalytic</note>
    </ligand>
</feature>
<feature type="signal peptide" evidence="6">
    <location>
        <begin position="1"/>
        <end position="23"/>
    </location>
</feature>
<dbReference type="STRING" id="7739.C3XYJ4"/>
<feature type="binding site" evidence="5">
    <location>
        <position position="256"/>
    </location>
    <ligand>
        <name>Fe cation</name>
        <dbReference type="ChEBI" id="CHEBI:24875"/>
        <note>catalytic</note>
    </ligand>
</feature>
<keyword evidence="2 5" id="KW-0479">Metal-binding</keyword>
<dbReference type="eggNOG" id="KOG1285">
    <property type="taxonomic scope" value="Eukaryota"/>
</dbReference>
<dbReference type="Pfam" id="PF03055">
    <property type="entry name" value="RPE65"/>
    <property type="match status" value="1"/>
</dbReference>
<name>C3XYJ4_BRAFL</name>
<evidence type="ECO:0000256" key="6">
    <source>
        <dbReference type="SAM" id="SignalP"/>
    </source>
</evidence>
<dbReference type="GO" id="GO:0016702">
    <property type="term" value="F:oxidoreductase activity, acting on single donors with incorporation of molecular oxygen, incorporation of two atoms of oxygen"/>
    <property type="evidence" value="ECO:0007669"/>
    <property type="project" value="InterPro"/>
</dbReference>
<feature type="binding site" evidence="5">
    <location>
        <position position="515"/>
    </location>
    <ligand>
        <name>Fe cation</name>
        <dbReference type="ChEBI" id="CHEBI:24875"/>
        <note>catalytic</note>
    </ligand>
</feature>
<organism>
    <name type="scientific">Branchiostoma floridae</name>
    <name type="common">Florida lancelet</name>
    <name type="synonym">Amphioxus</name>
    <dbReference type="NCBI Taxonomy" id="7739"/>
    <lineage>
        <taxon>Eukaryota</taxon>
        <taxon>Metazoa</taxon>
        <taxon>Chordata</taxon>
        <taxon>Cephalochordata</taxon>
        <taxon>Leptocardii</taxon>
        <taxon>Amphioxiformes</taxon>
        <taxon>Branchiostomatidae</taxon>
        <taxon>Branchiostoma</taxon>
    </lineage>
</organism>
<dbReference type="PANTHER" id="PTHR10543">
    <property type="entry name" value="BETA-CAROTENE DIOXYGENASE"/>
    <property type="match status" value="1"/>
</dbReference>
<comment type="similarity">
    <text evidence="1">Belongs to the carotenoid oxygenase family.</text>
</comment>
<gene>
    <name evidence="7" type="ORF">BRAFLDRAFT_94883</name>
</gene>